<keyword evidence="3" id="KW-1003">Cell membrane</keyword>
<dbReference type="InterPro" id="IPR036259">
    <property type="entry name" value="MFS_trans_sf"/>
</dbReference>
<sequence length="143" mass="15581">MFSGLWRHHDFLKFWLGESVSLVGSQISLLAIQFIAVVTLHADAAQLGLLGAAGYAPLLLVSLFAGVWVDRLPRRLVLLVADIGQAVLIGSVPLVFLLGALNIAYLAVVTFLAGCFAVFSAWRITRICRNWCQKGMWLRGIAS</sequence>
<comment type="caution">
    <text evidence="8">The sequence shown here is derived from an EMBL/GenBank/DDBJ whole genome shotgun (WGS) entry which is preliminary data.</text>
</comment>
<evidence type="ECO:0000256" key="2">
    <source>
        <dbReference type="ARBA" id="ARBA00022448"/>
    </source>
</evidence>
<evidence type="ECO:0000256" key="7">
    <source>
        <dbReference type="SAM" id="Phobius"/>
    </source>
</evidence>
<dbReference type="AlphaFoldDB" id="A0A326U6L4"/>
<keyword evidence="9" id="KW-1185">Reference proteome</keyword>
<dbReference type="Pfam" id="PF05977">
    <property type="entry name" value="MFS_3"/>
    <property type="match status" value="1"/>
</dbReference>
<dbReference type="Gene3D" id="1.20.1250.20">
    <property type="entry name" value="MFS general substrate transporter like domains"/>
    <property type="match status" value="1"/>
</dbReference>
<evidence type="ECO:0000313" key="8">
    <source>
        <dbReference type="EMBL" id="PZW28011.1"/>
    </source>
</evidence>
<dbReference type="PANTHER" id="PTHR23513">
    <property type="entry name" value="INTEGRAL MEMBRANE EFFLUX PROTEIN-RELATED"/>
    <property type="match status" value="1"/>
</dbReference>
<evidence type="ECO:0000313" key="9">
    <source>
        <dbReference type="Proteomes" id="UP000248806"/>
    </source>
</evidence>
<feature type="transmembrane region" description="Helical" evidence="7">
    <location>
        <begin position="76"/>
        <end position="97"/>
    </location>
</feature>
<evidence type="ECO:0000256" key="6">
    <source>
        <dbReference type="ARBA" id="ARBA00023136"/>
    </source>
</evidence>
<keyword evidence="4 7" id="KW-0812">Transmembrane</keyword>
<keyword evidence="6 7" id="KW-0472">Membrane</keyword>
<keyword evidence="2" id="KW-0813">Transport</keyword>
<gene>
    <name evidence="8" type="ORF">EI42_03389</name>
</gene>
<evidence type="ECO:0000256" key="3">
    <source>
        <dbReference type="ARBA" id="ARBA00022475"/>
    </source>
</evidence>
<protein>
    <submittedName>
        <fullName evidence="8">Transmembrane secretion effector</fullName>
    </submittedName>
</protein>
<keyword evidence="5 7" id="KW-1133">Transmembrane helix</keyword>
<feature type="transmembrane region" description="Helical" evidence="7">
    <location>
        <begin position="103"/>
        <end position="124"/>
    </location>
</feature>
<dbReference type="EMBL" id="QKUF01000011">
    <property type="protein sequence ID" value="PZW28011.1"/>
    <property type="molecule type" value="Genomic_DNA"/>
</dbReference>
<feature type="transmembrane region" description="Helical" evidence="7">
    <location>
        <begin position="47"/>
        <end position="69"/>
    </location>
</feature>
<comment type="subcellular location">
    <subcellularLocation>
        <location evidence="1">Cell membrane</location>
        <topology evidence="1">Multi-pass membrane protein</topology>
    </subcellularLocation>
</comment>
<organism evidence="8 9">
    <name type="scientific">Thermosporothrix hazakensis</name>
    <dbReference type="NCBI Taxonomy" id="644383"/>
    <lineage>
        <taxon>Bacteria</taxon>
        <taxon>Bacillati</taxon>
        <taxon>Chloroflexota</taxon>
        <taxon>Ktedonobacteria</taxon>
        <taxon>Ktedonobacterales</taxon>
        <taxon>Thermosporotrichaceae</taxon>
        <taxon>Thermosporothrix</taxon>
    </lineage>
</organism>
<dbReference type="GO" id="GO:0005886">
    <property type="term" value="C:plasma membrane"/>
    <property type="evidence" value="ECO:0007669"/>
    <property type="project" value="UniProtKB-SubCell"/>
</dbReference>
<evidence type="ECO:0000256" key="4">
    <source>
        <dbReference type="ARBA" id="ARBA00022692"/>
    </source>
</evidence>
<dbReference type="PANTHER" id="PTHR23513:SF6">
    <property type="entry name" value="MAJOR FACILITATOR SUPERFAMILY ASSOCIATED DOMAIN-CONTAINING PROTEIN"/>
    <property type="match status" value="1"/>
</dbReference>
<feature type="transmembrane region" description="Helical" evidence="7">
    <location>
        <begin position="20"/>
        <end position="41"/>
    </location>
</feature>
<proteinExistence type="predicted"/>
<evidence type="ECO:0000256" key="1">
    <source>
        <dbReference type="ARBA" id="ARBA00004651"/>
    </source>
</evidence>
<dbReference type="InterPro" id="IPR010290">
    <property type="entry name" value="TM_effector"/>
</dbReference>
<evidence type="ECO:0000256" key="5">
    <source>
        <dbReference type="ARBA" id="ARBA00022989"/>
    </source>
</evidence>
<name>A0A326U6L4_THEHA</name>
<dbReference type="RefSeq" id="WP_170142692.1">
    <property type="nucleotide sequence ID" value="NZ_BIFX01000003.1"/>
</dbReference>
<accession>A0A326U6L4</accession>
<reference evidence="8 9" key="1">
    <citation type="submission" date="2018-06" db="EMBL/GenBank/DDBJ databases">
        <title>Genomic Encyclopedia of Archaeal and Bacterial Type Strains, Phase II (KMG-II): from individual species to whole genera.</title>
        <authorList>
            <person name="Goeker M."/>
        </authorList>
    </citation>
    <scope>NUCLEOTIDE SEQUENCE [LARGE SCALE GENOMIC DNA]</scope>
    <source>
        <strain evidence="8 9">ATCC BAA-1881</strain>
    </source>
</reference>
<dbReference type="SUPFAM" id="SSF103473">
    <property type="entry name" value="MFS general substrate transporter"/>
    <property type="match status" value="1"/>
</dbReference>
<dbReference type="Proteomes" id="UP000248806">
    <property type="component" value="Unassembled WGS sequence"/>
</dbReference>